<gene>
    <name evidence="1" type="ORF">HRTV-10_gp73</name>
</gene>
<proteinExistence type="predicted"/>
<name>A0AAE8XTF5_9CAUD</name>
<sequence length="70" mass="7713">MTAYTQTSGDLEATLEPFGNGDEVDIISLEYPVSWNDSTLLDSLTSLADDVRADGLSIKNLSTWVNRFDK</sequence>
<protein>
    <submittedName>
        <fullName evidence="1">Uncharacterized protein</fullName>
    </submittedName>
</protein>
<evidence type="ECO:0000313" key="2">
    <source>
        <dbReference type="Proteomes" id="UP000827922"/>
    </source>
</evidence>
<evidence type="ECO:0000313" key="1">
    <source>
        <dbReference type="EMBL" id="UBF19657.1"/>
    </source>
</evidence>
<dbReference type="Proteomes" id="UP000827922">
    <property type="component" value="Segment"/>
</dbReference>
<keyword evidence="2" id="KW-1185">Reference proteome</keyword>
<organism evidence="1 2">
    <name type="scientific">Halorubrum tailed virus 10</name>
    <dbReference type="NCBI Taxonomy" id="2877991"/>
    <lineage>
        <taxon>Viruses</taxon>
        <taxon>Duplodnaviria</taxon>
        <taxon>Heunggongvirae</taxon>
        <taxon>Uroviricota</taxon>
        <taxon>Caudoviricetes</taxon>
        <taxon>Thumleimavirales</taxon>
        <taxon>Hafunaviridae</taxon>
        <taxon>Haloferacalesvirus</taxon>
        <taxon>Haloferacalesvirus eilatense</taxon>
        <taxon>Haloferacalesvirus HRTV10</taxon>
    </lineage>
</organism>
<reference evidence="1 2" key="1">
    <citation type="submission" date="2021-05" db="EMBL/GenBank/DDBJ databases">
        <title>Diversity, taxonomy and evolution of archaeal viruses of the class Caudoviricetes.</title>
        <authorList>
            <person name="Liu Y."/>
            <person name="Demina T.A."/>
            <person name="Roux S."/>
            <person name="Aiewsakun P."/>
            <person name="Kazlauskas D."/>
            <person name="Simmonds P."/>
            <person name="Prangishvili D."/>
            <person name="Oksanen H.M."/>
            <person name="Krupovic M."/>
        </authorList>
    </citation>
    <scope>NUCLEOTIDE SEQUENCE [LARGE SCALE GENOMIC DNA]</scope>
    <source>
        <strain evidence="1">HRTV-10/43</strain>
    </source>
</reference>
<accession>A0AAE8XTF5</accession>
<dbReference type="EMBL" id="MZ334496">
    <property type="protein sequence ID" value="UBF19657.1"/>
    <property type="molecule type" value="Genomic_DNA"/>
</dbReference>